<sequence length="243" mass="27200">MEGENPMAIDEGHHRNWPATSPEIVEIGEVSESKSIVASRDGGATSDVYVAVGKNDLHVLKWALDRVVLPGNRVFLVHVFPPIAYIPTPVGRLSRSQLSKDQLQVYIREESNKRKHLLDKYIQLCNESKIAVDTMLVESNASAKAILELIAVANITHLVMGTKQSPFSRLSRKGLGKGEYVKKYAPEYCEVTVVYDDGKKMKDQPPQNREESKSKTAANQRPQVAKNSERHFFECVCFSGKFD</sequence>
<dbReference type="Pfam" id="PF00582">
    <property type="entry name" value="Usp"/>
    <property type="match status" value="1"/>
</dbReference>
<dbReference type="Gene3D" id="3.40.50.620">
    <property type="entry name" value="HUPs"/>
    <property type="match status" value="1"/>
</dbReference>
<evidence type="ECO:0000313" key="4">
    <source>
        <dbReference type="Proteomes" id="UP001190926"/>
    </source>
</evidence>
<dbReference type="PANTHER" id="PTHR47382">
    <property type="entry name" value="U-BOX DOMAIN-CONTAINING PROTEIN 52-LIKE"/>
    <property type="match status" value="1"/>
</dbReference>
<dbReference type="InterPro" id="IPR006016">
    <property type="entry name" value="UspA"/>
</dbReference>
<name>A0AAD4IQU3_PERFH</name>
<dbReference type="PANTHER" id="PTHR47382:SF1">
    <property type="entry name" value="USPA DOMAIN-CONTAINING PROTEIN"/>
    <property type="match status" value="1"/>
</dbReference>
<feature type="region of interest" description="Disordered" evidence="1">
    <location>
        <begin position="199"/>
        <end position="226"/>
    </location>
</feature>
<dbReference type="Proteomes" id="UP001190926">
    <property type="component" value="Unassembled WGS sequence"/>
</dbReference>
<organism evidence="3 4">
    <name type="scientific">Perilla frutescens var. hirtella</name>
    <name type="common">Perilla citriodora</name>
    <name type="synonym">Perilla setoyensis</name>
    <dbReference type="NCBI Taxonomy" id="608512"/>
    <lineage>
        <taxon>Eukaryota</taxon>
        <taxon>Viridiplantae</taxon>
        <taxon>Streptophyta</taxon>
        <taxon>Embryophyta</taxon>
        <taxon>Tracheophyta</taxon>
        <taxon>Spermatophyta</taxon>
        <taxon>Magnoliopsida</taxon>
        <taxon>eudicotyledons</taxon>
        <taxon>Gunneridae</taxon>
        <taxon>Pentapetalae</taxon>
        <taxon>asterids</taxon>
        <taxon>lamiids</taxon>
        <taxon>Lamiales</taxon>
        <taxon>Lamiaceae</taxon>
        <taxon>Nepetoideae</taxon>
        <taxon>Elsholtzieae</taxon>
        <taxon>Perilla</taxon>
    </lineage>
</organism>
<feature type="compositionally biased region" description="Basic and acidic residues" evidence="1">
    <location>
        <begin position="199"/>
        <end position="214"/>
    </location>
</feature>
<accession>A0AAD4IQU3</accession>
<dbReference type="InterPro" id="IPR014729">
    <property type="entry name" value="Rossmann-like_a/b/a_fold"/>
</dbReference>
<comment type="caution">
    <text evidence="3">The sequence shown here is derived from an EMBL/GenBank/DDBJ whole genome shotgun (WGS) entry which is preliminary data.</text>
</comment>
<feature type="domain" description="UspA" evidence="2">
    <location>
        <begin position="55"/>
        <end position="170"/>
    </location>
</feature>
<evidence type="ECO:0000256" key="1">
    <source>
        <dbReference type="SAM" id="MobiDB-lite"/>
    </source>
</evidence>
<dbReference type="AlphaFoldDB" id="A0AAD4IQU3"/>
<dbReference type="EMBL" id="SDAM02008405">
    <property type="protein sequence ID" value="KAH6819737.1"/>
    <property type="molecule type" value="Genomic_DNA"/>
</dbReference>
<feature type="compositionally biased region" description="Polar residues" evidence="1">
    <location>
        <begin position="215"/>
        <end position="226"/>
    </location>
</feature>
<dbReference type="SUPFAM" id="SSF52402">
    <property type="entry name" value="Adenine nucleotide alpha hydrolases-like"/>
    <property type="match status" value="1"/>
</dbReference>
<evidence type="ECO:0000259" key="2">
    <source>
        <dbReference type="Pfam" id="PF00582"/>
    </source>
</evidence>
<protein>
    <recommendedName>
        <fullName evidence="2">UspA domain-containing protein</fullName>
    </recommendedName>
</protein>
<dbReference type="CDD" id="cd01989">
    <property type="entry name" value="USP_STK_Ubox_N"/>
    <property type="match status" value="1"/>
</dbReference>
<proteinExistence type="predicted"/>
<keyword evidence="4" id="KW-1185">Reference proteome</keyword>
<gene>
    <name evidence="3" type="ORF">C2S53_015547</name>
</gene>
<evidence type="ECO:0000313" key="3">
    <source>
        <dbReference type="EMBL" id="KAH6819737.1"/>
    </source>
</evidence>
<reference evidence="3 4" key="1">
    <citation type="journal article" date="2021" name="Nat. Commun.">
        <title>Incipient diploidization of the medicinal plant Perilla within 10,000 years.</title>
        <authorList>
            <person name="Zhang Y."/>
            <person name="Shen Q."/>
            <person name="Leng L."/>
            <person name="Zhang D."/>
            <person name="Chen S."/>
            <person name="Shi Y."/>
            <person name="Ning Z."/>
            <person name="Chen S."/>
        </authorList>
    </citation>
    <scope>NUCLEOTIDE SEQUENCE [LARGE SCALE GENOMIC DNA]</scope>
    <source>
        <strain evidence="4">cv. PC099</strain>
    </source>
</reference>